<sequence>MTCNVFFLEPTKSTISTALKVDNRSTIAKVNAVIPQLPGKSCQMAATTYTFDPDGDLVLVLSKPPETTDATSQKSATGVAVPSSNKRKLATSTQSVPLHRCSRLCLQPGCFREGIQRNAAGQLEVDLPDDDQSIMVIVLNIIHGRNRLVPKHAHLEILTKLAILVDKCQMVEGVESFSSPWINDLGTKKPLPNGLPGGIEIDYQKTIHRWLAVSWVFRQSDEFCNITAAAIVACGANLANKLDAELPIPETVIESIARERESYMSKMLEVVKGTIKQYEGKNVNCPCAKHGSDCDAMVLGSLIKSMVEYKVWPIPESPYQKFTLHHFWYIFALLNIKTLCRNIDTCQWSLSSIDHGVRESIEEKVDAIRQKVTGLDLKDFKR</sequence>
<dbReference type="EMBL" id="KZ613470">
    <property type="protein sequence ID" value="PMD25467.1"/>
    <property type="molecule type" value="Genomic_DNA"/>
</dbReference>
<evidence type="ECO:0000313" key="3">
    <source>
        <dbReference type="Proteomes" id="UP000235672"/>
    </source>
</evidence>
<dbReference type="AlphaFoldDB" id="A0A2J6QGS3"/>
<name>A0A2J6QGS3_9HELO</name>
<protein>
    <recommendedName>
        <fullName evidence="4">BTB domain-containing protein</fullName>
    </recommendedName>
</protein>
<dbReference type="OrthoDB" id="5326346at2759"/>
<gene>
    <name evidence="2" type="ORF">NA56DRAFT_699399</name>
</gene>
<feature type="region of interest" description="Disordered" evidence="1">
    <location>
        <begin position="65"/>
        <end position="86"/>
    </location>
</feature>
<proteinExistence type="predicted"/>
<evidence type="ECO:0000256" key="1">
    <source>
        <dbReference type="SAM" id="MobiDB-lite"/>
    </source>
</evidence>
<dbReference type="STRING" id="1745343.A0A2J6QGS3"/>
<evidence type="ECO:0000313" key="2">
    <source>
        <dbReference type="EMBL" id="PMD25467.1"/>
    </source>
</evidence>
<keyword evidence="3" id="KW-1185">Reference proteome</keyword>
<accession>A0A2J6QGS3</accession>
<evidence type="ECO:0008006" key="4">
    <source>
        <dbReference type="Google" id="ProtNLM"/>
    </source>
</evidence>
<organism evidence="2 3">
    <name type="scientific">Hyaloscypha hepaticicola</name>
    <dbReference type="NCBI Taxonomy" id="2082293"/>
    <lineage>
        <taxon>Eukaryota</taxon>
        <taxon>Fungi</taxon>
        <taxon>Dikarya</taxon>
        <taxon>Ascomycota</taxon>
        <taxon>Pezizomycotina</taxon>
        <taxon>Leotiomycetes</taxon>
        <taxon>Helotiales</taxon>
        <taxon>Hyaloscyphaceae</taxon>
        <taxon>Hyaloscypha</taxon>
    </lineage>
</organism>
<dbReference type="Proteomes" id="UP000235672">
    <property type="component" value="Unassembled WGS sequence"/>
</dbReference>
<reference evidence="2 3" key="1">
    <citation type="submission" date="2016-05" db="EMBL/GenBank/DDBJ databases">
        <title>A degradative enzymes factory behind the ericoid mycorrhizal symbiosis.</title>
        <authorList>
            <consortium name="DOE Joint Genome Institute"/>
            <person name="Martino E."/>
            <person name="Morin E."/>
            <person name="Grelet G."/>
            <person name="Kuo A."/>
            <person name="Kohler A."/>
            <person name="Daghino S."/>
            <person name="Barry K."/>
            <person name="Choi C."/>
            <person name="Cichocki N."/>
            <person name="Clum A."/>
            <person name="Copeland A."/>
            <person name="Hainaut M."/>
            <person name="Haridas S."/>
            <person name="Labutti K."/>
            <person name="Lindquist E."/>
            <person name="Lipzen A."/>
            <person name="Khouja H.-R."/>
            <person name="Murat C."/>
            <person name="Ohm R."/>
            <person name="Olson A."/>
            <person name="Spatafora J."/>
            <person name="Veneault-Fourrey C."/>
            <person name="Henrissat B."/>
            <person name="Grigoriev I."/>
            <person name="Martin F."/>
            <person name="Perotto S."/>
        </authorList>
    </citation>
    <scope>NUCLEOTIDE SEQUENCE [LARGE SCALE GENOMIC DNA]</scope>
    <source>
        <strain evidence="2 3">UAMH 7357</strain>
    </source>
</reference>